<proteinExistence type="predicted"/>
<reference evidence="2" key="1">
    <citation type="submission" date="2022-07" db="EMBL/GenBank/DDBJ databases">
        <title>Phylogenomic reconstructions and comparative analyses of Kickxellomycotina fungi.</title>
        <authorList>
            <person name="Reynolds N.K."/>
            <person name="Stajich J.E."/>
            <person name="Barry K."/>
            <person name="Grigoriev I.V."/>
            <person name="Crous P."/>
            <person name="Smith M.E."/>
        </authorList>
    </citation>
    <scope>NUCLEOTIDE SEQUENCE</scope>
    <source>
        <strain evidence="2">NBRC 32514</strain>
    </source>
</reference>
<evidence type="ECO:0000256" key="1">
    <source>
        <dbReference type="SAM" id="Phobius"/>
    </source>
</evidence>
<comment type="caution">
    <text evidence="2">The sequence shown here is derived from an EMBL/GenBank/DDBJ whole genome shotgun (WGS) entry which is preliminary data.</text>
</comment>
<accession>A0A9W7Y3U6</accession>
<evidence type="ECO:0000313" key="2">
    <source>
        <dbReference type="EMBL" id="KAJ1723723.1"/>
    </source>
</evidence>
<feature type="transmembrane region" description="Helical" evidence="1">
    <location>
        <begin position="9"/>
        <end position="28"/>
    </location>
</feature>
<organism evidence="2 3">
    <name type="scientific">Coemansia erecta</name>
    <dbReference type="NCBI Taxonomy" id="147472"/>
    <lineage>
        <taxon>Eukaryota</taxon>
        <taxon>Fungi</taxon>
        <taxon>Fungi incertae sedis</taxon>
        <taxon>Zoopagomycota</taxon>
        <taxon>Kickxellomycotina</taxon>
        <taxon>Kickxellomycetes</taxon>
        <taxon>Kickxellales</taxon>
        <taxon>Kickxellaceae</taxon>
        <taxon>Coemansia</taxon>
    </lineage>
</organism>
<keyword evidence="1" id="KW-1133">Transmembrane helix</keyword>
<feature type="transmembrane region" description="Helical" evidence="1">
    <location>
        <begin position="178"/>
        <end position="201"/>
    </location>
</feature>
<protein>
    <submittedName>
        <fullName evidence="2">Uncharacterized protein</fullName>
    </submittedName>
</protein>
<feature type="transmembrane region" description="Helical" evidence="1">
    <location>
        <begin position="73"/>
        <end position="91"/>
    </location>
</feature>
<keyword evidence="1" id="KW-0472">Membrane</keyword>
<gene>
    <name evidence="2" type="ORF">LPJ53_001948</name>
</gene>
<feature type="transmembrane region" description="Helical" evidence="1">
    <location>
        <begin position="34"/>
        <end position="53"/>
    </location>
</feature>
<feature type="transmembrane region" description="Helical" evidence="1">
    <location>
        <begin position="213"/>
        <end position="232"/>
    </location>
</feature>
<feature type="transmembrane region" description="Helical" evidence="1">
    <location>
        <begin position="143"/>
        <end position="166"/>
    </location>
</feature>
<dbReference type="EMBL" id="JANBOJ010000055">
    <property type="protein sequence ID" value="KAJ1723723.1"/>
    <property type="molecule type" value="Genomic_DNA"/>
</dbReference>
<name>A0A9W7Y3U6_9FUNG</name>
<keyword evidence="1" id="KW-0812">Transmembrane</keyword>
<dbReference type="OrthoDB" id="5571578at2759"/>
<evidence type="ECO:0000313" key="3">
    <source>
        <dbReference type="Proteomes" id="UP001149813"/>
    </source>
</evidence>
<sequence>MITYEPVRWISYLMSALFPLLAARTLMVAKTTRSLWLCAAALASILMFISLLLRGAMSRDQDDAFRMYETETALHLSAGYVLVGVLLRFAAEWVDDSAVQGTLGIFLTHMAAGYSVAATICTCVGIPLMFDTTETQRISGYKLVSAALIVSIGLGVLAAVLALYHIKAGDASRRGSGQIPVVIVPAFVLVLWMCFELARVSLPMDNVANRSDAIFYCLSVLPAVGAIGVWSGSAEEFLGADTVGAAATAVCINRGNSDVAAVEYDMQGVTRVSTPYGPKGRVAAAAIDNGGLSAVVVGVQYCKRCQGGDTGTTTVSVAAAGLCSKCSYEAMLQQAMHRYA</sequence>
<feature type="transmembrane region" description="Helical" evidence="1">
    <location>
        <begin position="111"/>
        <end position="131"/>
    </location>
</feature>
<dbReference type="Proteomes" id="UP001149813">
    <property type="component" value="Unassembled WGS sequence"/>
</dbReference>
<dbReference type="AlphaFoldDB" id="A0A9W7Y3U6"/>
<keyword evidence="3" id="KW-1185">Reference proteome</keyword>